<proteinExistence type="predicted"/>
<evidence type="ECO:0000313" key="3">
    <source>
        <dbReference type="Proteomes" id="UP001595767"/>
    </source>
</evidence>
<keyword evidence="3" id="KW-1185">Reference proteome</keyword>
<reference evidence="3" key="1">
    <citation type="journal article" date="2019" name="Int. J. Syst. Evol. Microbiol.">
        <title>The Global Catalogue of Microorganisms (GCM) 10K type strain sequencing project: providing services to taxonomists for standard genome sequencing and annotation.</title>
        <authorList>
            <consortium name="The Broad Institute Genomics Platform"/>
            <consortium name="The Broad Institute Genome Sequencing Center for Infectious Disease"/>
            <person name="Wu L."/>
            <person name="Ma J."/>
        </authorList>
    </citation>
    <scope>NUCLEOTIDE SEQUENCE [LARGE SCALE GENOMIC DNA]</scope>
    <source>
        <strain evidence="3">CGMCC 4.7204</strain>
    </source>
</reference>
<accession>A0ABV8L4V6</accession>
<evidence type="ECO:0000313" key="2">
    <source>
        <dbReference type="EMBL" id="MFC4125906.1"/>
    </source>
</evidence>
<keyword evidence="1" id="KW-0732">Signal</keyword>
<dbReference type="EMBL" id="JBHSBA010000005">
    <property type="protein sequence ID" value="MFC4125906.1"/>
    <property type="molecule type" value="Genomic_DNA"/>
</dbReference>
<feature type="signal peptide" evidence="1">
    <location>
        <begin position="1"/>
        <end position="17"/>
    </location>
</feature>
<sequence>MRFKPAVAVGLACVALAGCGSGDSGDASGPRGNPPKVAALGPFVGECGHVSDDEVRSIAGLSQVSAVFRNAVGCNWQSAGLDSAVVTFASYRGSPIERERAWVESKDRVTESITLRGRTGFQSHGSSLGTTTCDYAISLGDDFFEWSTFGYTVAGREPCAAAEQLAELTLERLR</sequence>
<feature type="chain" id="PRO_5045613247" evidence="1">
    <location>
        <begin position="18"/>
        <end position="174"/>
    </location>
</feature>
<dbReference type="Proteomes" id="UP001595767">
    <property type="component" value="Unassembled WGS sequence"/>
</dbReference>
<dbReference type="PROSITE" id="PS51257">
    <property type="entry name" value="PROKAR_LIPOPROTEIN"/>
    <property type="match status" value="1"/>
</dbReference>
<dbReference type="InterPro" id="IPR024520">
    <property type="entry name" value="DUF3558"/>
</dbReference>
<dbReference type="Pfam" id="PF12079">
    <property type="entry name" value="DUF3558"/>
    <property type="match status" value="1"/>
</dbReference>
<gene>
    <name evidence="2" type="ORF">ACFOW8_13275</name>
</gene>
<protein>
    <submittedName>
        <fullName evidence="2">DUF3558 domain-containing protein</fullName>
    </submittedName>
</protein>
<organism evidence="2 3">
    <name type="scientific">Nocardia rhizosphaerae</name>
    <dbReference type="NCBI Taxonomy" id="1691571"/>
    <lineage>
        <taxon>Bacteria</taxon>
        <taxon>Bacillati</taxon>
        <taxon>Actinomycetota</taxon>
        <taxon>Actinomycetes</taxon>
        <taxon>Mycobacteriales</taxon>
        <taxon>Nocardiaceae</taxon>
        <taxon>Nocardia</taxon>
    </lineage>
</organism>
<comment type="caution">
    <text evidence="2">The sequence shown here is derived from an EMBL/GenBank/DDBJ whole genome shotgun (WGS) entry which is preliminary data.</text>
</comment>
<evidence type="ECO:0000256" key="1">
    <source>
        <dbReference type="SAM" id="SignalP"/>
    </source>
</evidence>
<name>A0ABV8L4V6_9NOCA</name>
<dbReference type="RefSeq" id="WP_378550657.1">
    <property type="nucleotide sequence ID" value="NZ_JBHSBA010000005.1"/>
</dbReference>